<reference evidence="2 3" key="1">
    <citation type="journal article" date="2014" name="Genome Announc.">
        <title>Genome Sequence of Lactobacillus fabifermentans Strain T30PCM01, Isolated from Fermenting Grape Marc.</title>
        <authorList>
            <person name="Treu L."/>
            <person name="Vendramin V."/>
            <person name="Bovo B."/>
            <person name="Giacomini A."/>
            <person name="Corich V."/>
            <person name="Campanaro S."/>
        </authorList>
    </citation>
    <scope>NUCLEOTIDE SEQUENCE [LARGE SCALE GENOMIC DNA]</scope>
    <source>
        <strain evidence="2 3">T30PCM01</strain>
    </source>
</reference>
<dbReference type="SUPFAM" id="SSF51735">
    <property type="entry name" value="NAD(P)-binding Rossmann-fold domains"/>
    <property type="match status" value="1"/>
</dbReference>
<evidence type="ECO:0000313" key="3">
    <source>
        <dbReference type="Proteomes" id="UP000019247"/>
    </source>
</evidence>
<organism evidence="2 3">
    <name type="scientific">Lactiplantibacillus fabifermentans T30PCM01</name>
    <dbReference type="NCBI Taxonomy" id="1400520"/>
    <lineage>
        <taxon>Bacteria</taxon>
        <taxon>Bacillati</taxon>
        <taxon>Bacillota</taxon>
        <taxon>Bacilli</taxon>
        <taxon>Lactobacillales</taxon>
        <taxon>Lactobacillaceae</taxon>
        <taxon>Lactiplantibacillus</taxon>
    </lineage>
</organism>
<sequence>MTTKKIVLIGGNGYIGRALTQAWVTADADIEVFVLSRSGKNQLQLPQIKNIVIDRHDVAAISAALPGKIDYIVDLVGGPEKDATLSKEVNDWPAELMQTLATEHQARAMGFIGGRLGPKYFLAKKQALIKQLQTSTIPLAYVEPTLVYGAGRDDAMAKMVGLLKVFGLVIPNLKPVKVTTVADELLTKLLQY</sequence>
<dbReference type="PATRIC" id="fig|1400520.3.peg.3283"/>
<evidence type="ECO:0000259" key="1">
    <source>
        <dbReference type="Pfam" id="PF01370"/>
    </source>
</evidence>
<dbReference type="OrthoDB" id="5292533at2"/>
<comment type="caution">
    <text evidence="2">The sequence shown here is derived from an EMBL/GenBank/DDBJ whole genome shotgun (WGS) entry which is preliminary data.</text>
</comment>
<dbReference type="Pfam" id="PF01370">
    <property type="entry name" value="Epimerase"/>
    <property type="match status" value="1"/>
</dbReference>
<dbReference type="Gene3D" id="3.40.50.720">
    <property type="entry name" value="NAD(P)-binding Rossmann-like Domain"/>
    <property type="match status" value="1"/>
</dbReference>
<dbReference type="AlphaFoldDB" id="W6T3U1"/>
<dbReference type="Proteomes" id="UP000019247">
    <property type="component" value="Unassembled WGS sequence"/>
</dbReference>
<dbReference type="InterPro" id="IPR001509">
    <property type="entry name" value="Epimerase_deHydtase"/>
</dbReference>
<feature type="domain" description="NAD-dependent epimerase/dehydratase" evidence="1">
    <location>
        <begin position="6"/>
        <end position="99"/>
    </location>
</feature>
<protein>
    <submittedName>
        <fullName evidence="2">UDP-glucose 4-epimerase</fullName>
    </submittedName>
</protein>
<dbReference type="InterPro" id="IPR036291">
    <property type="entry name" value="NAD(P)-bd_dom_sf"/>
</dbReference>
<proteinExistence type="predicted"/>
<dbReference type="RefSeq" id="WP_033614867.1">
    <property type="nucleotide sequence ID" value="NZ_KK036540.1"/>
</dbReference>
<dbReference type="eggNOG" id="ENOG5032CC9">
    <property type="taxonomic scope" value="Bacteria"/>
</dbReference>
<accession>W6T3U1</accession>
<dbReference type="STRING" id="1400520.LFAB_16700"/>
<gene>
    <name evidence="2" type="ORF">LFAB_16700</name>
</gene>
<dbReference type="EMBL" id="AWWK01000094">
    <property type="protein sequence ID" value="ETY72527.1"/>
    <property type="molecule type" value="Genomic_DNA"/>
</dbReference>
<evidence type="ECO:0000313" key="2">
    <source>
        <dbReference type="EMBL" id="ETY72527.1"/>
    </source>
</evidence>
<name>W6T3U1_9LACO</name>
<dbReference type="HOGENOM" id="CLU_1432869_0_0_9"/>